<dbReference type="GO" id="GO:0016020">
    <property type="term" value="C:membrane"/>
    <property type="evidence" value="ECO:0007669"/>
    <property type="project" value="InterPro"/>
</dbReference>
<dbReference type="OrthoDB" id="9774837at2"/>
<dbReference type="KEGG" id="ccs:CCNA_02807"/>
<protein>
    <submittedName>
        <fullName evidence="7">Nickel-cobalt-cadmium resistance protein NccB</fullName>
    </submittedName>
</protein>
<dbReference type="PhylomeDB" id="A0A0H3CAR8"/>
<dbReference type="Gene3D" id="2.40.50.100">
    <property type="match status" value="1"/>
</dbReference>
<dbReference type="InterPro" id="IPR006143">
    <property type="entry name" value="RND_pump_MFP"/>
</dbReference>
<name>A0A0H3CAR8_CAUVN</name>
<reference evidence="7 8" key="1">
    <citation type="journal article" date="2010" name="J. Bacteriol.">
        <title>The genetic basis of laboratory adaptation in Caulobacter crescentus.</title>
        <authorList>
            <person name="Marks M.E."/>
            <person name="Castro-Rojas C.M."/>
            <person name="Teiling C."/>
            <person name="Du L."/>
            <person name="Kapatral V."/>
            <person name="Walunas T.L."/>
            <person name="Crosson S."/>
        </authorList>
    </citation>
    <scope>NUCLEOTIDE SEQUENCE [LARGE SCALE GENOMIC DNA]</scope>
    <source>
        <strain evidence="8">NA1000 / CB15N</strain>
    </source>
</reference>
<dbReference type="NCBIfam" id="TIGR01730">
    <property type="entry name" value="RND_mfp"/>
    <property type="match status" value="1"/>
</dbReference>
<evidence type="ECO:0000259" key="6">
    <source>
        <dbReference type="Pfam" id="PF25975"/>
    </source>
</evidence>
<dbReference type="GO" id="GO:0030288">
    <property type="term" value="C:outer membrane-bounded periplasmic space"/>
    <property type="evidence" value="ECO:0007669"/>
    <property type="project" value="TreeGrafter"/>
</dbReference>
<dbReference type="Gene3D" id="2.40.30.170">
    <property type="match status" value="1"/>
</dbReference>
<dbReference type="GO" id="GO:0022857">
    <property type="term" value="F:transmembrane transporter activity"/>
    <property type="evidence" value="ECO:0007669"/>
    <property type="project" value="InterPro"/>
</dbReference>
<feature type="domain" description="CzcB-like barrel-sandwich hybrid" evidence="5">
    <location>
        <begin position="116"/>
        <end position="254"/>
    </location>
</feature>
<comment type="similarity">
    <text evidence="1">Belongs to the membrane fusion protein (MFP) (TC 8.A.1) family.</text>
</comment>
<dbReference type="RefSeq" id="YP_002518180.1">
    <property type="nucleotide sequence ID" value="NC_011916.1"/>
</dbReference>
<dbReference type="GO" id="GO:0060003">
    <property type="term" value="P:copper ion export"/>
    <property type="evidence" value="ECO:0007669"/>
    <property type="project" value="TreeGrafter"/>
</dbReference>
<proteinExistence type="inferred from homology"/>
<evidence type="ECO:0000256" key="1">
    <source>
        <dbReference type="ARBA" id="ARBA00009477"/>
    </source>
</evidence>
<dbReference type="InterPro" id="IPR058648">
    <property type="entry name" value="HH_CzcB-like"/>
</dbReference>
<dbReference type="AlphaFoldDB" id="A0A0H3CAR8"/>
<dbReference type="SUPFAM" id="SSF111369">
    <property type="entry name" value="HlyD-like secretion proteins"/>
    <property type="match status" value="1"/>
</dbReference>
<dbReference type="Proteomes" id="UP000001364">
    <property type="component" value="Chromosome"/>
</dbReference>
<dbReference type="GeneID" id="7331131"/>
<dbReference type="GO" id="GO:0046914">
    <property type="term" value="F:transition metal ion binding"/>
    <property type="evidence" value="ECO:0007669"/>
    <property type="project" value="TreeGrafter"/>
</dbReference>
<evidence type="ECO:0000313" key="7">
    <source>
        <dbReference type="EMBL" id="ACL96272.1"/>
    </source>
</evidence>
<evidence type="ECO:0000259" key="5">
    <source>
        <dbReference type="Pfam" id="PF25973"/>
    </source>
</evidence>
<dbReference type="InterPro" id="IPR058647">
    <property type="entry name" value="BSH_CzcB-like"/>
</dbReference>
<organism evidence="7 8">
    <name type="scientific">Caulobacter vibrioides (strain NA1000 / CB15N)</name>
    <name type="common">Caulobacter crescentus</name>
    <dbReference type="NCBI Taxonomy" id="565050"/>
    <lineage>
        <taxon>Bacteria</taxon>
        <taxon>Pseudomonadati</taxon>
        <taxon>Pseudomonadota</taxon>
        <taxon>Alphaproteobacteria</taxon>
        <taxon>Caulobacterales</taxon>
        <taxon>Caulobacteraceae</taxon>
        <taxon>Caulobacter</taxon>
    </lineage>
</organism>
<dbReference type="HOGENOM" id="CLU_018816_13_0_5"/>
<accession>A0A0H3CAR8</accession>
<dbReference type="PANTHER" id="PTHR30097:SF4">
    <property type="entry name" value="SLR6042 PROTEIN"/>
    <property type="match status" value="1"/>
</dbReference>
<dbReference type="PANTHER" id="PTHR30097">
    <property type="entry name" value="CATION EFFLUX SYSTEM PROTEIN CUSB"/>
    <property type="match status" value="1"/>
</dbReference>
<keyword evidence="2" id="KW-0813">Transport</keyword>
<evidence type="ECO:0000259" key="4">
    <source>
        <dbReference type="Pfam" id="PF25893"/>
    </source>
</evidence>
<feature type="coiled-coil region" evidence="3">
    <location>
        <begin position="182"/>
        <end position="209"/>
    </location>
</feature>
<dbReference type="InterPro" id="IPR058649">
    <property type="entry name" value="CzcB_C"/>
</dbReference>
<keyword evidence="8" id="KW-1185">Reference proteome</keyword>
<dbReference type="InterPro" id="IPR051909">
    <property type="entry name" value="MFP_Cation_Efflux"/>
</dbReference>
<dbReference type="Pfam" id="PF25893">
    <property type="entry name" value="HH_CzcB"/>
    <property type="match status" value="1"/>
</dbReference>
<keyword evidence="3" id="KW-0175">Coiled coil</keyword>
<feature type="domain" description="CzcB-like alpha-helical hairpin" evidence="4">
    <location>
        <begin position="155"/>
        <end position="206"/>
    </location>
</feature>
<dbReference type="SMR" id="A0A0H3CAR8"/>
<evidence type="ECO:0000256" key="3">
    <source>
        <dbReference type="SAM" id="Coils"/>
    </source>
</evidence>
<dbReference type="PATRIC" id="fig|565050.3.peg.2745"/>
<sequence length="411" mass="41819">MIRALDWKKLLAALAISGLIAVSAAALIGRSRPAPKATPPAVAIKAEQHEGGEADHVAGHIESKAGVGQTDKEGHIDMSAERLAASGIRVETLMAGGLSAGIVAQASVVGSPDGAATLAARADGAVVRINKRLGDAVAAGEPLALIESRDAAAISSEYAAAAAKATAARQTFVRERRLFDAKITARQDLEAALAEIAIAEAELRRAINAGAAAGVSADGRYVTVSSPIAGKITAAPLVLGSYVAAGTELFRVADPRKIEVQAWLPASDAARIAAGDQALIETSQGALPAVVRSITPGVDVESRAATAILTLRQGHKGLVPGQAVRVRIIPRGAAAGERVSVPEEAVQSVKGADSVFVRGKDGFTARPVKIGRRGGDRVEILSGLTAGEQIAGQGAFLLKAELGKGEAEHGH</sequence>
<dbReference type="Pfam" id="PF25973">
    <property type="entry name" value="BSH_CzcB"/>
    <property type="match status" value="1"/>
</dbReference>
<dbReference type="EMBL" id="CP001340">
    <property type="protein sequence ID" value="ACL96272.1"/>
    <property type="molecule type" value="Genomic_DNA"/>
</dbReference>
<dbReference type="Pfam" id="PF25975">
    <property type="entry name" value="CzcB_C"/>
    <property type="match status" value="1"/>
</dbReference>
<evidence type="ECO:0000313" key="8">
    <source>
        <dbReference type="Proteomes" id="UP000001364"/>
    </source>
</evidence>
<dbReference type="GO" id="GO:0015679">
    <property type="term" value="P:plasma membrane copper ion transport"/>
    <property type="evidence" value="ECO:0007669"/>
    <property type="project" value="TreeGrafter"/>
</dbReference>
<evidence type="ECO:0000256" key="2">
    <source>
        <dbReference type="ARBA" id="ARBA00022448"/>
    </source>
</evidence>
<dbReference type="Gene3D" id="2.40.420.20">
    <property type="match status" value="1"/>
</dbReference>
<dbReference type="RefSeq" id="WP_010920568.1">
    <property type="nucleotide sequence ID" value="NC_011916.1"/>
</dbReference>
<dbReference type="FunFam" id="2.40.420.20:FF:000006">
    <property type="entry name" value="RND family efflux transporter MFP subunit"/>
    <property type="match status" value="1"/>
</dbReference>
<gene>
    <name evidence="7" type="ordered locus">CCNA_02807</name>
</gene>
<feature type="domain" description="CzcB-like C-terminal circularly permuted SH3-like" evidence="6">
    <location>
        <begin position="339"/>
        <end position="399"/>
    </location>
</feature>